<reference evidence="3" key="2">
    <citation type="submission" date="2025-08" db="UniProtKB">
        <authorList>
            <consortium name="Ensembl"/>
        </authorList>
    </citation>
    <scope>IDENTIFICATION</scope>
</reference>
<evidence type="ECO:0000313" key="3">
    <source>
        <dbReference type="Ensembl" id="ENSMMDP00005006635.1"/>
    </source>
</evidence>
<dbReference type="PANTHER" id="PTHR37984:SF15">
    <property type="entry name" value="INTEGRASE CATALYTIC DOMAIN-CONTAINING PROTEIN"/>
    <property type="match status" value="1"/>
</dbReference>
<feature type="domain" description="Integrase catalytic" evidence="2">
    <location>
        <begin position="1"/>
        <end position="148"/>
    </location>
</feature>
<dbReference type="InterPro" id="IPR036397">
    <property type="entry name" value="RNaseH_sf"/>
</dbReference>
<accession>A0A667WMM9</accession>
<dbReference type="GO" id="GO:0015074">
    <property type="term" value="P:DNA integration"/>
    <property type="evidence" value="ECO:0007669"/>
    <property type="project" value="InterPro"/>
</dbReference>
<proteinExistence type="predicted"/>
<feature type="compositionally biased region" description="Polar residues" evidence="1">
    <location>
        <begin position="360"/>
        <end position="369"/>
    </location>
</feature>
<evidence type="ECO:0000256" key="1">
    <source>
        <dbReference type="SAM" id="MobiDB-lite"/>
    </source>
</evidence>
<sequence length="369" mass="42338">MDYLSLEPDSHDIRNILVITDHFTKFAVAVPTKDQKAKTVAKALWENFLVHYGFPSRLHSDQGRDFESHTIKELCSMIGTEKVRTTPYHPQGNPVERFNRTLLSMLGTLEEKDKHHWRDFVKPLVHAYNCTRNDTTGYSPYELMFGRQPTLPVDLVLGISPLTETHMTHSEYVKNLSKRLQESYTLAAENSKKAGERNKLRFDARVRAAELVEGDRVLIRNVSIRGKHKLADRWEHSIHVVVKRIDGGPVYVVKPERGSGSHRTLHRDLLLPCGFLPVEETPAQRSGLSKQKKMELRSSSAGNQQVEWDDVEGDLRDEEEEGYYLDGPSKLTMWGPYVQEIETTRPRRPPVPLSPRMSEFDTQNLARSE</sequence>
<name>A0A667WMM9_9TELE</name>
<evidence type="ECO:0000313" key="4">
    <source>
        <dbReference type="Proteomes" id="UP000472263"/>
    </source>
</evidence>
<feature type="region of interest" description="Disordered" evidence="1">
    <location>
        <begin position="282"/>
        <end position="303"/>
    </location>
</feature>
<dbReference type="InterPro" id="IPR001584">
    <property type="entry name" value="Integrase_cat-core"/>
</dbReference>
<dbReference type="InParanoid" id="A0A667WMM9"/>
<dbReference type="AlphaFoldDB" id="A0A667WMM9"/>
<evidence type="ECO:0000259" key="2">
    <source>
        <dbReference type="PROSITE" id="PS50994"/>
    </source>
</evidence>
<dbReference type="Proteomes" id="UP000472263">
    <property type="component" value="Chromosome 21"/>
</dbReference>
<dbReference type="PROSITE" id="PS50994">
    <property type="entry name" value="INTEGRASE"/>
    <property type="match status" value="1"/>
</dbReference>
<dbReference type="SUPFAM" id="SSF53098">
    <property type="entry name" value="Ribonuclease H-like"/>
    <property type="match status" value="1"/>
</dbReference>
<dbReference type="InterPro" id="IPR012337">
    <property type="entry name" value="RNaseH-like_sf"/>
</dbReference>
<dbReference type="PANTHER" id="PTHR37984">
    <property type="entry name" value="PROTEIN CBG26694"/>
    <property type="match status" value="1"/>
</dbReference>
<dbReference type="Gene3D" id="3.30.420.10">
    <property type="entry name" value="Ribonuclease H-like superfamily/Ribonuclease H"/>
    <property type="match status" value="1"/>
</dbReference>
<reference evidence="3" key="3">
    <citation type="submission" date="2025-09" db="UniProtKB">
        <authorList>
            <consortium name="Ensembl"/>
        </authorList>
    </citation>
    <scope>IDENTIFICATION</scope>
</reference>
<feature type="region of interest" description="Disordered" evidence="1">
    <location>
        <begin position="343"/>
        <end position="369"/>
    </location>
</feature>
<dbReference type="Ensembl" id="ENSMMDT00005006808.1">
    <property type="protein sequence ID" value="ENSMMDP00005006635.1"/>
    <property type="gene ID" value="ENSMMDG00005003630.1"/>
</dbReference>
<dbReference type="GO" id="GO:0003676">
    <property type="term" value="F:nucleic acid binding"/>
    <property type="evidence" value="ECO:0007669"/>
    <property type="project" value="InterPro"/>
</dbReference>
<dbReference type="GeneTree" id="ENSGT01000000214408"/>
<dbReference type="Pfam" id="PF00665">
    <property type="entry name" value="rve"/>
    <property type="match status" value="1"/>
</dbReference>
<organism evidence="3 4">
    <name type="scientific">Myripristis murdjan</name>
    <name type="common">pinecone soldierfish</name>
    <dbReference type="NCBI Taxonomy" id="586833"/>
    <lineage>
        <taxon>Eukaryota</taxon>
        <taxon>Metazoa</taxon>
        <taxon>Chordata</taxon>
        <taxon>Craniata</taxon>
        <taxon>Vertebrata</taxon>
        <taxon>Euteleostomi</taxon>
        <taxon>Actinopterygii</taxon>
        <taxon>Neopterygii</taxon>
        <taxon>Teleostei</taxon>
        <taxon>Neoteleostei</taxon>
        <taxon>Acanthomorphata</taxon>
        <taxon>Holocentriformes</taxon>
        <taxon>Holocentridae</taxon>
        <taxon>Myripristis</taxon>
    </lineage>
</organism>
<keyword evidence="4" id="KW-1185">Reference proteome</keyword>
<dbReference type="InterPro" id="IPR050951">
    <property type="entry name" value="Retrovirus_Pol_polyprotein"/>
</dbReference>
<protein>
    <recommendedName>
        <fullName evidence="2">Integrase catalytic domain-containing protein</fullName>
    </recommendedName>
</protein>
<dbReference type="FunFam" id="3.30.420.10:FF:000269">
    <property type="entry name" value="Uncharacterized protein"/>
    <property type="match status" value="1"/>
</dbReference>
<reference evidence="3" key="1">
    <citation type="submission" date="2019-06" db="EMBL/GenBank/DDBJ databases">
        <authorList>
            <consortium name="Wellcome Sanger Institute Data Sharing"/>
        </authorList>
    </citation>
    <scope>NUCLEOTIDE SEQUENCE [LARGE SCALE GENOMIC DNA]</scope>
</reference>